<keyword evidence="13" id="KW-1185">Reference proteome</keyword>
<dbReference type="InterPro" id="IPR013083">
    <property type="entry name" value="Znf_RING/FYVE/PHD"/>
</dbReference>
<feature type="domain" description="RING-CH-type" evidence="11">
    <location>
        <begin position="20"/>
        <end position="83"/>
    </location>
</feature>
<keyword evidence="2" id="KW-0808">Transferase</keyword>
<evidence type="ECO:0000256" key="1">
    <source>
        <dbReference type="ARBA" id="ARBA00004141"/>
    </source>
</evidence>
<keyword evidence="5" id="KW-0863">Zinc-finger</keyword>
<sequence length="190" mass="21753">MEKLQLIQNDCEKAKETSCSSKPQTILCRICLEDDGKDLISPCSCRGHSKYVHNECLKIWISVRFPQIEGSFCEVCKNPFALDIKRRIICGKNTENSEEFSNYLKVLIVSASMITFAVSALYFILDKLKGQKMNEDSIVSILIFSSSILFSIVVFLRCLQKLFLITKIDFKIMLRKEVMPFIKTEADSLK</sequence>
<protein>
    <recommendedName>
        <fullName evidence="11">RING-CH-type domain-containing protein</fullName>
    </recommendedName>
</protein>
<evidence type="ECO:0000256" key="5">
    <source>
        <dbReference type="ARBA" id="ARBA00022771"/>
    </source>
</evidence>
<dbReference type="PANTHER" id="PTHR46065:SF3">
    <property type="entry name" value="FI20425P1"/>
    <property type="match status" value="1"/>
</dbReference>
<evidence type="ECO:0000259" key="11">
    <source>
        <dbReference type="PROSITE" id="PS51292"/>
    </source>
</evidence>
<evidence type="ECO:0000256" key="7">
    <source>
        <dbReference type="ARBA" id="ARBA00022833"/>
    </source>
</evidence>
<keyword evidence="8 10" id="KW-1133">Transmembrane helix</keyword>
<dbReference type="OrthoDB" id="264354at2759"/>
<dbReference type="Gene3D" id="3.30.40.10">
    <property type="entry name" value="Zinc/RING finger domain, C3HC4 (zinc finger)"/>
    <property type="match status" value="1"/>
</dbReference>
<reference evidence="12 13" key="1">
    <citation type="submission" date="2016-11" db="EMBL/GenBank/DDBJ databases">
        <title>The macronuclear genome of Stentor coeruleus: a giant cell with tiny introns.</title>
        <authorList>
            <person name="Slabodnick M."/>
            <person name="Ruby J.G."/>
            <person name="Reiff S.B."/>
            <person name="Swart E.C."/>
            <person name="Gosai S."/>
            <person name="Prabakaran S."/>
            <person name="Witkowska E."/>
            <person name="Larue G.E."/>
            <person name="Fisher S."/>
            <person name="Freeman R.M."/>
            <person name="Gunawardena J."/>
            <person name="Chu W."/>
            <person name="Stover N.A."/>
            <person name="Gregory B.D."/>
            <person name="Nowacki M."/>
            <person name="Derisi J."/>
            <person name="Roy S.W."/>
            <person name="Marshall W.F."/>
            <person name="Sood P."/>
        </authorList>
    </citation>
    <scope>NUCLEOTIDE SEQUENCE [LARGE SCALE GENOMIC DNA]</scope>
    <source>
        <strain evidence="12">WM001</strain>
    </source>
</reference>
<keyword evidence="9 10" id="KW-0472">Membrane</keyword>
<dbReference type="AlphaFoldDB" id="A0A1R2AUE1"/>
<name>A0A1R2AUE1_9CILI</name>
<proteinExistence type="predicted"/>
<evidence type="ECO:0000256" key="3">
    <source>
        <dbReference type="ARBA" id="ARBA00022692"/>
    </source>
</evidence>
<evidence type="ECO:0000313" key="13">
    <source>
        <dbReference type="Proteomes" id="UP000187209"/>
    </source>
</evidence>
<keyword evidence="6" id="KW-0833">Ubl conjugation pathway</keyword>
<dbReference type="EMBL" id="MPUH01001391">
    <property type="protein sequence ID" value="OMJ68065.1"/>
    <property type="molecule type" value="Genomic_DNA"/>
</dbReference>
<dbReference type="GO" id="GO:0016740">
    <property type="term" value="F:transferase activity"/>
    <property type="evidence" value="ECO:0007669"/>
    <property type="project" value="UniProtKB-KW"/>
</dbReference>
<dbReference type="PANTHER" id="PTHR46065">
    <property type="entry name" value="E3 UBIQUITIN-PROTEIN LIGASE MARCH 2/3 FAMILY MEMBER"/>
    <property type="match status" value="1"/>
</dbReference>
<evidence type="ECO:0000256" key="4">
    <source>
        <dbReference type="ARBA" id="ARBA00022723"/>
    </source>
</evidence>
<evidence type="ECO:0000313" key="12">
    <source>
        <dbReference type="EMBL" id="OMJ68065.1"/>
    </source>
</evidence>
<dbReference type="Proteomes" id="UP000187209">
    <property type="component" value="Unassembled WGS sequence"/>
</dbReference>
<evidence type="ECO:0000256" key="10">
    <source>
        <dbReference type="SAM" id="Phobius"/>
    </source>
</evidence>
<dbReference type="CDD" id="cd16495">
    <property type="entry name" value="RING_CH-C4HC3_MARCH"/>
    <property type="match status" value="1"/>
</dbReference>
<organism evidence="12 13">
    <name type="scientific">Stentor coeruleus</name>
    <dbReference type="NCBI Taxonomy" id="5963"/>
    <lineage>
        <taxon>Eukaryota</taxon>
        <taxon>Sar</taxon>
        <taxon>Alveolata</taxon>
        <taxon>Ciliophora</taxon>
        <taxon>Postciliodesmatophora</taxon>
        <taxon>Heterotrichea</taxon>
        <taxon>Heterotrichida</taxon>
        <taxon>Stentoridae</taxon>
        <taxon>Stentor</taxon>
    </lineage>
</organism>
<evidence type="ECO:0000256" key="2">
    <source>
        <dbReference type="ARBA" id="ARBA00022679"/>
    </source>
</evidence>
<comment type="caution">
    <text evidence="12">The sequence shown here is derived from an EMBL/GenBank/DDBJ whole genome shotgun (WGS) entry which is preliminary data.</text>
</comment>
<dbReference type="Pfam" id="PF12906">
    <property type="entry name" value="RINGv"/>
    <property type="match status" value="1"/>
</dbReference>
<feature type="transmembrane region" description="Helical" evidence="10">
    <location>
        <begin position="137"/>
        <end position="159"/>
    </location>
</feature>
<dbReference type="InterPro" id="IPR011016">
    <property type="entry name" value="Znf_RING-CH"/>
</dbReference>
<dbReference type="SUPFAM" id="SSF57850">
    <property type="entry name" value="RING/U-box"/>
    <property type="match status" value="1"/>
</dbReference>
<feature type="transmembrane region" description="Helical" evidence="10">
    <location>
        <begin position="106"/>
        <end position="125"/>
    </location>
</feature>
<accession>A0A1R2AUE1</accession>
<gene>
    <name evidence="12" type="ORF">SteCoe_34596</name>
</gene>
<keyword evidence="7" id="KW-0862">Zinc</keyword>
<dbReference type="PROSITE" id="PS51292">
    <property type="entry name" value="ZF_RING_CH"/>
    <property type="match status" value="1"/>
</dbReference>
<evidence type="ECO:0000256" key="9">
    <source>
        <dbReference type="ARBA" id="ARBA00023136"/>
    </source>
</evidence>
<evidence type="ECO:0000256" key="6">
    <source>
        <dbReference type="ARBA" id="ARBA00022786"/>
    </source>
</evidence>
<dbReference type="GO" id="GO:0008270">
    <property type="term" value="F:zinc ion binding"/>
    <property type="evidence" value="ECO:0007669"/>
    <property type="project" value="UniProtKB-KW"/>
</dbReference>
<keyword evidence="3 10" id="KW-0812">Transmembrane</keyword>
<evidence type="ECO:0000256" key="8">
    <source>
        <dbReference type="ARBA" id="ARBA00022989"/>
    </source>
</evidence>
<dbReference type="GO" id="GO:0016020">
    <property type="term" value="C:membrane"/>
    <property type="evidence" value="ECO:0007669"/>
    <property type="project" value="UniProtKB-SubCell"/>
</dbReference>
<dbReference type="SMART" id="SM00744">
    <property type="entry name" value="RINGv"/>
    <property type="match status" value="1"/>
</dbReference>
<comment type="subcellular location">
    <subcellularLocation>
        <location evidence="1">Membrane</location>
        <topology evidence="1">Multi-pass membrane protein</topology>
    </subcellularLocation>
</comment>
<keyword evidence="4" id="KW-0479">Metal-binding</keyword>